<dbReference type="InterPro" id="IPR050695">
    <property type="entry name" value="N-acetylmuramoyl_amidase_3"/>
</dbReference>
<evidence type="ECO:0000256" key="3">
    <source>
        <dbReference type="ARBA" id="ARBA00022801"/>
    </source>
</evidence>
<dbReference type="SMART" id="SM00646">
    <property type="entry name" value="Ami_3"/>
    <property type="match status" value="1"/>
</dbReference>
<protein>
    <recommendedName>
        <fullName evidence="2">N-acetylmuramoyl-L-alanine amidase</fullName>
        <ecNumber evidence="2">3.5.1.28</ecNumber>
    </recommendedName>
</protein>
<feature type="domain" description="MurNAc-LAA" evidence="4">
    <location>
        <begin position="93"/>
        <end position="250"/>
    </location>
</feature>
<dbReference type="GO" id="GO:0009253">
    <property type="term" value="P:peptidoglycan catabolic process"/>
    <property type="evidence" value="ECO:0007669"/>
    <property type="project" value="InterPro"/>
</dbReference>
<evidence type="ECO:0000313" key="5">
    <source>
        <dbReference type="EMBL" id="PSR54294.1"/>
    </source>
</evidence>
<dbReference type="PANTHER" id="PTHR30404">
    <property type="entry name" value="N-ACETYLMURAMOYL-L-ALANINE AMIDASE"/>
    <property type="match status" value="1"/>
</dbReference>
<organism evidence="5 6">
    <name type="scientific">Adhaeribacter arboris</name>
    <dbReference type="NCBI Taxonomy" id="2072846"/>
    <lineage>
        <taxon>Bacteria</taxon>
        <taxon>Pseudomonadati</taxon>
        <taxon>Bacteroidota</taxon>
        <taxon>Cytophagia</taxon>
        <taxon>Cytophagales</taxon>
        <taxon>Hymenobacteraceae</taxon>
        <taxon>Adhaeribacter</taxon>
    </lineage>
</organism>
<evidence type="ECO:0000259" key="4">
    <source>
        <dbReference type="SMART" id="SM00646"/>
    </source>
</evidence>
<dbReference type="Pfam" id="PF01520">
    <property type="entry name" value="Amidase_3"/>
    <property type="match status" value="1"/>
</dbReference>
<dbReference type="OrthoDB" id="9806267at2"/>
<dbReference type="EC" id="3.5.1.28" evidence="2"/>
<dbReference type="FunFam" id="3.40.630.40:FF:000005">
    <property type="entry name" value="N-acetylmuramoyl-L-alanine amidase (AmiA)"/>
    <property type="match status" value="1"/>
</dbReference>
<accession>A0A2T2YFL8</accession>
<dbReference type="Gene3D" id="3.40.630.40">
    <property type="entry name" value="Zn-dependent exopeptidases"/>
    <property type="match status" value="1"/>
</dbReference>
<dbReference type="CDD" id="cd02696">
    <property type="entry name" value="MurNAc-LAA"/>
    <property type="match status" value="1"/>
</dbReference>
<gene>
    <name evidence="5" type="ORF">AHMF7605_12570</name>
</gene>
<keyword evidence="6" id="KW-1185">Reference proteome</keyword>
<dbReference type="GO" id="GO:0008745">
    <property type="term" value="F:N-acetylmuramoyl-L-alanine amidase activity"/>
    <property type="evidence" value="ECO:0007669"/>
    <property type="project" value="UniProtKB-EC"/>
</dbReference>
<comment type="catalytic activity">
    <reaction evidence="1">
        <text>Hydrolyzes the link between N-acetylmuramoyl residues and L-amino acid residues in certain cell-wall glycopeptides.</text>
        <dbReference type="EC" id="3.5.1.28"/>
    </reaction>
</comment>
<dbReference type="GO" id="GO:0030288">
    <property type="term" value="C:outer membrane-bounded periplasmic space"/>
    <property type="evidence" value="ECO:0007669"/>
    <property type="project" value="TreeGrafter"/>
</dbReference>
<dbReference type="RefSeq" id="WP_106929837.1">
    <property type="nucleotide sequence ID" value="NZ_PYFT01000001.1"/>
</dbReference>
<comment type="caution">
    <text evidence="5">The sequence shown here is derived from an EMBL/GenBank/DDBJ whole genome shotgun (WGS) entry which is preliminary data.</text>
</comment>
<dbReference type="Proteomes" id="UP000240357">
    <property type="component" value="Unassembled WGS sequence"/>
</dbReference>
<evidence type="ECO:0000256" key="1">
    <source>
        <dbReference type="ARBA" id="ARBA00001561"/>
    </source>
</evidence>
<dbReference type="PANTHER" id="PTHR30404:SF0">
    <property type="entry name" value="N-ACETYLMURAMOYL-L-ALANINE AMIDASE AMIC"/>
    <property type="match status" value="1"/>
</dbReference>
<dbReference type="SUPFAM" id="SSF53187">
    <property type="entry name" value="Zn-dependent exopeptidases"/>
    <property type="match status" value="1"/>
</dbReference>
<evidence type="ECO:0000256" key="2">
    <source>
        <dbReference type="ARBA" id="ARBA00011901"/>
    </source>
</evidence>
<name>A0A2T2YFL8_9BACT</name>
<proteinExistence type="predicted"/>
<dbReference type="AlphaFoldDB" id="A0A2T2YFL8"/>
<keyword evidence="3" id="KW-0378">Hydrolase</keyword>
<reference evidence="5 6" key="1">
    <citation type="submission" date="2018-03" db="EMBL/GenBank/DDBJ databases">
        <title>Adhaeribacter sp. HMF7605 Genome sequencing and assembly.</title>
        <authorList>
            <person name="Kang H."/>
            <person name="Kang J."/>
            <person name="Cha I."/>
            <person name="Kim H."/>
            <person name="Joh K."/>
        </authorList>
    </citation>
    <scope>NUCLEOTIDE SEQUENCE [LARGE SCALE GENOMIC DNA]</scope>
    <source>
        <strain evidence="5 6">HMF7605</strain>
    </source>
</reference>
<evidence type="ECO:0000313" key="6">
    <source>
        <dbReference type="Proteomes" id="UP000240357"/>
    </source>
</evidence>
<dbReference type="InterPro" id="IPR002508">
    <property type="entry name" value="MurNAc-LAA_cat"/>
</dbReference>
<dbReference type="EMBL" id="PYFT01000001">
    <property type="protein sequence ID" value="PSR54294.1"/>
    <property type="molecule type" value="Genomic_DNA"/>
</dbReference>
<sequence>MRNIVLFLLPALIFVFSGFSTNAPRRDNRVRTVVIDAGHGAHDNGCSGRFSKEKDVALKVALELGDQIEENLPDVKVVYTRKSNVFVELIDRAGIANKNNADLFISIHCNSGPAVAYGTETFTMGLHTSEANLKVAKRENSVILKEEGYQENYDGFDPNSPQSHILLSLRQSAYMDNSLRFAQKVEHQFVNKVSRKSRGVKQAGLIVLWKSAMPSVLIETGFLTNPAEEKYLNDKLGQSYIASGIYRAFKEYKQELEAMN</sequence>